<feature type="transmembrane region" description="Helical" evidence="2">
    <location>
        <begin position="159"/>
        <end position="184"/>
    </location>
</feature>
<keyword evidence="2" id="KW-1133">Transmembrane helix</keyword>
<dbReference type="GeneID" id="122141508"/>
<feature type="domain" description="Immunoglobulin" evidence="4">
    <location>
        <begin position="21"/>
        <end position="122"/>
    </location>
</feature>
<dbReference type="PANTHER" id="PTHR21063:SF4">
    <property type="entry name" value="CD48 ANTIGEN-RELATED"/>
    <property type="match status" value="1"/>
</dbReference>
<dbReference type="OrthoDB" id="8741746at2759"/>
<dbReference type="PANTHER" id="PTHR21063">
    <property type="entry name" value="LFA-3"/>
    <property type="match status" value="1"/>
</dbReference>
<feature type="signal peptide" evidence="3">
    <location>
        <begin position="1"/>
        <end position="19"/>
    </location>
</feature>
<dbReference type="SMART" id="SM00409">
    <property type="entry name" value="IG"/>
    <property type="match status" value="1"/>
</dbReference>
<reference evidence="5" key="1">
    <citation type="submission" date="2025-08" db="UniProtKB">
        <authorList>
            <consortium name="RefSeq"/>
        </authorList>
    </citation>
    <scope>IDENTIFICATION</scope>
    <source>
        <tissue evidence="5">Muscle</tissue>
    </source>
</reference>
<keyword evidence="2" id="KW-0812">Transmembrane</keyword>
<sequence length="301" mass="32882">MFDRFLFCLCLWHLVGVFGADEVKSVMEGESVTLNITVTEKKDINMIMWKSNKSLIAKISREFSKITLYDDDTEEGFRGRLQLDPQTGSLIITNTRTTDSGDYEVTIISSETTTYTFRVTVFAATTPDPQTPPQSPSPPPSQSPSASPSTAPSHPPSPLFLIVLISAAAAGSLVIVVVIVMFCICRKHRDSVHEDETQAAAKLYKHTALMKESDVTETPDPQVLAPVLRATADVSSPAQPCSIVSQTGQALQDMNPDSEETAELTEDLNVEEQDEDEGFCDISEDHTITDPEVVLSPPPPH</sequence>
<dbReference type="Proteomes" id="UP001155660">
    <property type="component" value="Chromosome B22"/>
</dbReference>
<dbReference type="InterPro" id="IPR013106">
    <property type="entry name" value="Ig_V-set"/>
</dbReference>
<protein>
    <submittedName>
        <fullName evidence="5">Uncharacterized protein LOC122141508 isoform X1</fullName>
    </submittedName>
</protein>
<evidence type="ECO:0000259" key="4">
    <source>
        <dbReference type="SMART" id="SM00409"/>
    </source>
</evidence>
<feature type="compositionally biased region" description="Pro residues" evidence="1">
    <location>
        <begin position="129"/>
        <end position="142"/>
    </location>
</feature>
<feature type="region of interest" description="Disordered" evidence="1">
    <location>
        <begin position="282"/>
        <end position="301"/>
    </location>
</feature>
<proteinExistence type="predicted"/>
<keyword evidence="2" id="KW-0472">Membrane</keyword>
<feature type="compositionally biased region" description="Low complexity" evidence="1">
    <location>
        <begin position="143"/>
        <end position="152"/>
    </location>
</feature>
<feature type="compositionally biased region" description="Acidic residues" evidence="1">
    <location>
        <begin position="256"/>
        <end position="277"/>
    </location>
</feature>
<feature type="chain" id="PRO_5040427622" evidence="3">
    <location>
        <begin position="20"/>
        <end position="301"/>
    </location>
</feature>
<organism evidence="5">
    <name type="scientific">Cyprinus carpio</name>
    <name type="common">Common carp</name>
    <dbReference type="NCBI Taxonomy" id="7962"/>
    <lineage>
        <taxon>Eukaryota</taxon>
        <taxon>Metazoa</taxon>
        <taxon>Chordata</taxon>
        <taxon>Craniata</taxon>
        <taxon>Vertebrata</taxon>
        <taxon>Euteleostomi</taxon>
        <taxon>Actinopterygii</taxon>
        <taxon>Neopterygii</taxon>
        <taxon>Teleostei</taxon>
        <taxon>Ostariophysi</taxon>
        <taxon>Cypriniformes</taxon>
        <taxon>Cyprinidae</taxon>
        <taxon>Cyprininae</taxon>
        <taxon>Cyprinus</taxon>
    </lineage>
</organism>
<evidence type="ECO:0000256" key="3">
    <source>
        <dbReference type="SAM" id="SignalP"/>
    </source>
</evidence>
<accession>A0A9Q9XP01</accession>
<evidence type="ECO:0000313" key="5">
    <source>
        <dbReference type="RefSeq" id="XP_042604985.1"/>
    </source>
</evidence>
<dbReference type="AlphaFoldDB" id="A0A9Q9XP01"/>
<dbReference type="InterPro" id="IPR003599">
    <property type="entry name" value="Ig_sub"/>
</dbReference>
<gene>
    <name evidence="5" type="primary">LOC122141508</name>
</gene>
<evidence type="ECO:0000256" key="2">
    <source>
        <dbReference type="SAM" id="Phobius"/>
    </source>
</evidence>
<keyword evidence="3" id="KW-0732">Signal</keyword>
<dbReference type="Pfam" id="PF07686">
    <property type="entry name" value="V-set"/>
    <property type="match status" value="1"/>
</dbReference>
<dbReference type="KEGG" id="ccar:122141508"/>
<feature type="region of interest" description="Disordered" evidence="1">
    <location>
        <begin position="254"/>
        <end position="277"/>
    </location>
</feature>
<feature type="region of interest" description="Disordered" evidence="1">
    <location>
        <begin position="125"/>
        <end position="153"/>
    </location>
</feature>
<evidence type="ECO:0000256" key="1">
    <source>
        <dbReference type="SAM" id="MobiDB-lite"/>
    </source>
</evidence>
<dbReference type="RefSeq" id="XP_042604985.1">
    <property type="nucleotide sequence ID" value="XM_042749051.1"/>
</dbReference>
<name>A0A9Q9XP01_CYPCA</name>